<dbReference type="InterPro" id="IPR000727">
    <property type="entry name" value="T_SNARE_dom"/>
</dbReference>
<dbReference type="Proteomes" id="UP000054408">
    <property type="component" value="Unassembled WGS sequence"/>
</dbReference>
<evidence type="ECO:0000256" key="9">
    <source>
        <dbReference type="SAM" id="Phobius"/>
    </source>
</evidence>
<keyword evidence="4" id="KW-0653">Protein transport</keyword>
<name>A0A0L0D2N5_THETB</name>
<dbReference type="CDD" id="cd15862">
    <property type="entry name" value="SNARE_Vti1"/>
    <property type="match status" value="1"/>
</dbReference>
<dbReference type="Pfam" id="PF12352">
    <property type="entry name" value="V-SNARE_C"/>
    <property type="match status" value="1"/>
</dbReference>
<dbReference type="InterPro" id="IPR010989">
    <property type="entry name" value="SNARE"/>
</dbReference>
<dbReference type="InterPro" id="IPR038407">
    <property type="entry name" value="v-SNARE_N_sf"/>
</dbReference>
<feature type="transmembrane region" description="Helical" evidence="9">
    <location>
        <begin position="211"/>
        <end position="230"/>
    </location>
</feature>
<evidence type="ECO:0000256" key="8">
    <source>
        <dbReference type="ARBA" id="ARBA00060376"/>
    </source>
</evidence>
<dbReference type="PANTHER" id="PTHR21230:SF26">
    <property type="entry name" value="VESICLE TRANSPORT THROUGH INTERACTION WITH T-SNARES HOMOLOG 1A"/>
    <property type="match status" value="1"/>
</dbReference>
<comment type="similarity">
    <text evidence="1">Belongs to the VTI1 family.</text>
</comment>
<evidence type="ECO:0000259" key="10">
    <source>
        <dbReference type="PROSITE" id="PS50192"/>
    </source>
</evidence>
<dbReference type="OMA" id="YRRVMTN"/>
<dbReference type="STRING" id="461836.A0A0L0D2N5"/>
<dbReference type="EMBL" id="GL349442">
    <property type="protein sequence ID" value="KNC46450.1"/>
    <property type="molecule type" value="Genomic_DNA"/>
</dbReference>
<evidence type="ECO:0000256" key="6">
    <source>
        <dbReference type="ARBA" id="ARBA00023054"/>
    </source>
</evidence>
<comment type="subcellular location">
    <subcellularLocation>
        <location evidence="8">Prevacuolar compartment membrane</location>
        <topology evidence="8">Single-pass type IV membrane protein</topology>
    </subcellularLocation>
</comment>
<feature type="domain" description="T-SNARE coiled-coil homology" evidence="10">
    <location>
        <begin position="140"/>
        <end position="202"/>
    </location>
</feature>
<dbReference type="GO" id="GO:0031902">
    <property type="term" value="C:late endosome membrane"/>
    <property type="evidence" value="ECO:0007669"/>
    <property type="project" value="TreeGrafter"/>
</dbReference>
<dbReference type="SMART" id="SM00397">
    <property type="entry name" value="t_SNARE"/>
    <property type="match status" value="1"/>
</dbReference>
<dbReference type="GO" id="GO:0000149">
    <property type="term" value="F:SNARE binding"/>
    <property type="evidence" value="ECO:0007669"/>
    <property type="project" value="TreeGrafter"/>
</dbReference>
<keyword evidence="6" id="KW-0175">Coiled coil</keyword>
<evidence type="ECO:0000313" key="11">
    <source>
        <dbReference type="EMBL" id="KNC46450.1"/>
    </source>
</evidence>
<dbReference type="AlphaFoldDB" id="A0A0L0D2N5"/>
<keyword evidence="12" id="KW-1185">Reference proteome</keyword>
<evidence type="ECO:0000256" key="1">
    <source>
        <dbReference type="ARBA" id="ARBA00006108"/>
    </source>
</evidence>
<dbReference type="Gene3D" id="1.20.5.110">
    <property type="match status" value="1"/>
</dbReference>
<evidence type="ECO:0000256" key="3">
    <source>
        <dbReference type="ARBA" id="ARBA00022692"/>
    </source>
</evidence>
<evidence type="ECO:0000256" key="2">
    <source>
        <dbReference type="ARBA" id="ARBA00022448"/>
    </source>
</evidence>
<dbReference type="GO" id="GO:0005794">
    <property type="term" value="C:Golgi apparatus"/>
    <property type="evidence" value="ECO:0007669"/>
    <property type="project" value="TreeGrafter"/>
</dbReference>
<dbReference type="GO" id="GO:0005484">
    <property type="term" value="F:SNAP receptor activity"/>
    <property type="evidence" value="ECO:0007669"/>
    <property type="project" value="TreeGrafter"/>
</dbReference>
<dbReference type="GO" id="GO:0006886">
    <property type="term" value="P:intracellular protein transport"/>
    <property type="evidence" value="ECO:0007669"/>
    <property type="project" value="InterPro"/>
</dbReference>
<evidence type="ECO:0000256" key="4">
    <source>
        <dbReference type="ARBA" id="ARBA00022927"/>
    </source>
</evidence>
<dbReference type="FunFam" id="1.20.5.110:FF:000002">
    <property type="entry name" value="Vesicle transport through interaction with t-SNAREsB"/>
    <property type="match status" value="1"/>
</dbReference>
<dbReference type="GO" id="GO:0012507">
    <property type="term" value="C:ER to Golgi transport vesicle membrane"/>
    <property type="evidence" value="ECO:0007669"/>
    <property type="project" value="TreeGrafter"/>
</dbReference>
<keyword evidence="7 9" id="KW-0472">Membrane</keyword>
<proteinExistence type="inferred from homology"/>
<reference evidence="11 12" key="1">
    <citation type="submission" date="2010-05" db="EMBL/GenBank/DDBJ databases">
        <title>The Genome Sequence of Thecamonas trahens ATCC 50062.</title>
        <authorList>
            <consortium name="The Broad Institute Genome Sequencing Platform"/>
            <person name="Russ C."/>
            <person name="Cuomo C."/>
            <person name="Shea T."/>
            <person name="Young S.K."/>
            <person name="Zeng Q."/>
            <person name="Koehrsen M."/>
            <person name="Haas B."/>
            <person name="Borodovsky M."/>
            <person name="Guigo R."/>
            <person name="Alvarado L."/>
            <person name="Berlin A."/>
            <person name="Bochicchio J."/>
            <person name="Borenstein D."/>
            <person name="Chapman S."/>
            <person name="Chen Z."/>
            <person name="Freedman E."/>
            <person name="Gellesch M."/>
            <person name="Goldberg J."/>
            <person name="Griggs A."/>
            <person name="Gujja S."/>
            <person name="Heilman E."/>
            <person name="Heiman D."/>
            <person name="Hepburn T."/>
            <person name="Howarth C."/>
            <person name="Jen D."/>
            <person name="Larson L."/>
            <person name="Mehta T."/>
            <person name="Park D."/>
            <person name="Pearson M."/>
            <person name="Roberts A."/>
            <person name="Saif S."/>
            <person name="Shenoy N."/>
            <person name="Sisk P."/>
            <person name="Stolte C."/>
            <person name="Sykes S."/>
            <person name="Thomson T."/>
            <person name="Walk T."/>
            <person name="White J."/>
            <person name="Yandava C."/>
            <person name="Burger G."/>
            <person name="Gray M.W."/>
            <person name="Holland P.W.H."/>
            <person name="King N."/>
            <person name="Lang F.B.F."/>
            <person name="Roger A.J."/>
            <person name="Ruiz-Trillo I."/>
            <person name="Lander E."/>
            <person name="Nusbaum C."/>
        </authorList>
    </citation>
    <scope>NUCLEOTIDE SEQUENCE [LARGE SCALE GENOMIC DNA]</scope>
    <source>
        <strain evidence="11 12">ATCC 50062</strain>
    </source>
</reference>
<dbReference type="OrthoDB" id="430637at2759"/>
<dbReference type="GeneID" id="25562552"/>
<gene>
    <name evidence="11" type="ORF">AMSG_02907</name>
</gene>
<keyword evidence="5 9" id="KW-1133">Transmembrane helix</keyword>
<evidence type="ECO:0000256" key="5">
    <source>
        <dbReference type="ARBA" id="ARBA00022989"/>
    </source>
</evidence>
<dbReference type="RefSeq" id="XP_013760741.1">
    <property type="nucleotide sequence ID" value="XM_013905287.1"/>
</dbReference>
<accession>A0A0L0D2N5</accession>
<sequence length="236" mass="26406">MSALFENYESEYMAQSKTISNLLSEVRSQSGEQRKATMAGVERAFSAANNILRQMELEIRSLPPASKNKLTPRLRKYQADLTVLKRDMRRIGSQTSAQASRDELMAGAAPGAGAASLGTGGGAIMSTREIAQRQRILDGKRRLEETSNRLSNAQRLALESEEIGANTLSELHQQREIIERADRNLYIADDNVSRGHKLVRTMNRRLVTTKIITGVIVLLILGTIFTIIYFKWIKKK</sequence>
<evidence type="ECO:0000256" key="7">
    <source>
        <dbReference type="ARBA" id="ARBA00023136"/>
    </source>
</evidence>
<dbReference type="FunFam" id="1.20.58.400:FF:000001">
    <property type="entry name" value="Vesicle transport through interaction with t-SNAREs homolog 1A"/>
    <property type="match status" value="1"/>
</dbReference>
<dbReference type="GO" id="GO:0005789">
    <property type="term" value="C:endoplasmic reticulum membrane"/>
    <property type="evidence" value="ECO:0007669"/>
    <property type="project" value="TreeGrafter"/>
</dbReference>
<evidence type="ECO:0000313" key="12">
    <source>
        <dbReference type="Proteomes" id="UP000054408"/>
    </source>
</evidence>
<dbReference type="PROSITE" id="PS50192">
    <property type="entry name" value="T_SNARE"/>
    <property type="match status" value="1"/>
</dbReference>
<dbReference type="eggNOG" id="KOG1666">
    <property type="taxonomic scope" value="Eukaryota"/>
</dbReference>
<organism evidence="11 12">
    <name type="scientific">Thecamonas trahens ATCC 50062</name>
    <dbReference type="NCBI Taxonomy" id="461836"/>
    <lineage>
        <taxon>Eukaryota</taxon>
        <taxon>Apusozoa</taxon>
        <taxon>Apusomonadida</taxon>
        <taxon>Apusomonadidae</taxon>
        <taxon>Thecamonas</taxon>
    </lineage>
</organism>
<keyword evidence="3 9" id="KW-0812">Transmembrane</keyword>
<dbReference type="SUPFAM" id="SSF58038">
    <property type="entry name" value="SNARE fusion complex"/>
    <property type="match status" value="1"/>
</dbReference>
<keyword evidence="2" id="KW-0813">Transport</keyword>
<dbReference type="GO" id="GO:0031201">
    <property type="term" value="C:SNARE complex"/>
    <property type="evidence" value="ECO:0007669"/>
    <property type="project" value="TreeGrafter"/>
</dbReference>
<dbReference type="SUPFAM" id="SSF47661">
    <property type="entry name" value="t-snare proteins"/>
    <property type="match status" value="1"/>
</dbReference>
<dbReference type="GO" id="GO:0006906">
    <property type="term" value="P:vesicle fusion"/>
    <property type="evidence" value="ECO:0007669"/>
    <property type="project" value="TreeGrafter"/>
</dbReference>
<dbReference type="Pfam" id="PF05008">
    <property type="entry name" value="V-SNARE"/>
    <property type="match status" value="1"/>
</dbReference>
<dbReference type="PANTHER" id="PTHR21230">
    <property type="entry name" value="VESICLE TRANSPORT V-SNARE PROTEIN VTI1-RELATED"/>
    <property type="match status" value="1"/>
</dbReference>
<dbReference type="InterPro" id="IPR007705">
    <property type="entry name" value="Vesicle_trsprt_v-SNARE_N"/>
</dbReference>
<protein>
    <submittedName>
        <fullName evidence="11">Qb-SNARE</fullName>
    </submittedName>
</protein>
<dbReference type="Gene3D" id="1.20.58.400">
    <property type="entry name" value="t-snare proteins"/>
    <property type="match status" value="1"/>
</dbReference>